<dbReference type="EMBL" id="MU003777">
    <property type="protein sequence ID" value="KAF2723242.1"/>
    <property type="molecule type" value="Genomic_DNA"/>
</dbReference>
<name>A0A9P4Q9S2_9PEZI</name>
<dbReference type="Proteomes" id="UP000799441">
    <property type="component" value="Unassembled WGS sequence"/>
</dbReference>
<comment type="caution">
    <text evidence="1">The sequence shown here is derived from an EMBL/GenBank/DDBJ whole genome shotgun (WGS) entry which is preliminary data.</text>
</comment>
<evidence type="ECO:0000313" key="2">
    <source>
        <dbReference type="Proteomes" id="UP000799441"/>
    </source>
</evidence>
<evidence type="ECO:0000313" key="1">
    <source>
        <dbReference type="EMBL" id="KAF2723242.1"/>
    </source>
</evidence>
<proteinExistence type="predicted"/>
<accession>A0A9P4Q9S2</accession>
<keyword evidence="2" id="KW-1185">Reference proteome</keyword>
<dbReference type="OrthoDB" id="5394455at2759"/>
<sequence length="87" mass="9441">MRVAEILSDLTSLQVQDSNAALALVTKRTDKATQGDVGASSSQPDTDLRRARELLDLHAQVKVAHQNGMDQELQIARESVQSALQSL</sequence>
<organism evidence="1 2">
    <name type="scientific">Polychaeton citri CBS 116435</name>
    <dbReference type="NCBI Taxonomy" id="1314669"/>
    <lineage>
        <taxon>Eukaryota</taxon>
        <taxon>Fungi</taxon>
        <taxon>Dikarya</taxon>
        <taxon>Ascomycota</taxon>
        <taxon>Pezizomycotina</taxon>
        <taxon>Dothideomycetes</taxon>
        <taxon>Dothideomycetidae</taxon>
        <taxon>Capnodiales</taxon>
        <taxon>Capnodiaceae</taxon>
        <taxon>Polychaeton</taxon>
    </lineage>
</organism>
<reference evidence="1" key="1">
    <citation type="journal article" date="2020" name="Stud. Mycol.">
        <title>101 Dothideomycetes genomes: a test case for predicting lifestyles and emergence of pathogens.</title>
        <authorList>
            <person name="Haridas S."/>
            <person name="Albert R."/>
            <person name="Binder M."/>
            <person name="Bloem J."/>
            <person name="Labutti K."/>
            <person name="Salamov A."/>
            <person name="Andreopoulos B."/>
            <person name="Baker S."/>
            <person name="Barry K."/>
            <person name="Bills G."/>
            <person name="Bluhm B."/>
            <person name="Cannon C."/>
            <person name="Castanera R."/>
            <person name="Culley D."/>
            <person name="Daum C."/>
            <person name="Ezra D."/>
            <person name="Gonzalez J."/>
            <person name="Henrissat B."/>
            <person name="Kuo A."/>
            <person name="Liang C."/>
            <person name="Lipzen A."/>
            <person name="Lutzoni F."/>
            <person name="Magnuson J."/>
            <person name="Mondo S."/>
            <person name="Nolan M."/>
            <person name="Ohm R."/>
            <person name="Pangilinan J."/>
            <person name="Park H.-J."/>
            <person name="Ramirez L."/>
            <person name="Alfaro M."/>
            <person name="Sun H."/>
            <person name="Tritt A."/>
            <person name="Yoshinaga Y."/>
            <person name="Zwiers L.-H."/>
            <person name="Turgeon B."/>
            <person name="Goodwin S."/>
            <person name="Spatafora J."/>
            <person name="Crous P."/>
            <person name="Grigoriev I."/>
        </authorList>
    </citation>
    <scope>NUCLEOTIDE SEQUENCE</scope>
    <source>
        <strain evidence="1">CBS 116435</strain>
    </source>
</reference>
<gene>
    <name evidence="1" type="ORF">K431DRAFT_283048</name>
</gene>
<protein>
    <submittedName>
        <fullName evidence="1">Uncharacterized protein</fullName>
    </submittedName>
</protein>
<dbReference type="AlphaFoldDB" id="A0A9P4Q9S2"/>